<reference evidence="2 3" key="1">
    <citation type="submission" date="2016-10" db="EMBL/GenBank/DDBJ databases">
        <authorList>
            <person name="de Groot N.N."/>
        </authorList>
    </citation>
    <scope>NUCLEOTIDE SEQUENCE [LARGE SCALE GENOMIC DNA]</scope>
    <source>
        <strain evidence="2 3">CGMCC 1.10267</strain>
    </source>
</reference>
<keyword evidence="3" id="KW-1185">Reference proteome</keyword>
<dbReference type="OrthoDB" id="8304384at2"/>
<evidence type="ECO:0000313" key="3">
    <source>
        <dbReference type="Proteomes" id="UP000199495"/>
    </source>
</evidence>
<gene>
    <name evidence="2" type="ORF">SAMN04487974_1365</name>
</gene>
<sequence>MSAQLIYDLVPPGSIIRYSDGTPRPPERHRKKLSAWQSANGGGRVIRKTPARQTAQYSSPAQFTLHEGDYGSGGVIVLRVHKSFSVDSGLKFVVVSRPAPGSVQVFDRAGEGADLVHLAASRQDAEVWLQTHGYPNAVLEPVSADTVAADHVEGRAA</sequence>
<organism evidence="2 3">
    <name type="scientific">Pelagibacterium luteolum</name>
    <dbReference type="NCBI Taxonomy" id="440168"/>
    <lineage>
        <taxon>Bacteria</taxon>
        <taxon>Pseudomonadati</taxon>
        <taxon>Pseudomonadota</taxon>
        <taxon>Alphaproteobacteria</taxon>
        <taxon>Hyphomicrobiales</taxon>
        <taxon>Devosiaceae</taxon>
        <taxon>Pelagibacterium</taxon>
    </lineage>
</organism>
<dbReference type="InterPro" id="IPR017042">
    <property type="entry name" value="UCP036055"/>
</dbReference>
<accession>A0A1G8APY0</accession>
<feature type="region of interest" description="Disordered" evidence="1">
    <location>
        <begin position="17"/>
        <end position="39"/>
    </location>
</feature>
<proteinExistence type="predicted"/>
<dbReference type="PIRSF" id="PIRSF036055">
    <property type="entry name" value="UCP036055"/>
    <property type="match status" value="1"/>
</dbReference>
<dbReference type="RefSeq" id="WP_090600440.1">
    <property type="nucleotide sequence ID" value="NZ_FNCS01000036.1"/>
</dbReference>
<dbReference type="AlphaFoldDB" id="A0A1G8APY0"/>
<dbReference type="EMBL" id="FNCS01000036">
    <property type="protein sequence ID" value="SDH22914.1"/>
    <property type="molecule type" value="Genomic_DNA"/>
</dbReference>
<name>A0A1G8APY0_9HYPH</name>
<dbReference type="STRING" id="440168.SAMN04487974_1365"/>
<protein>
    <submittedName>
        <fullName evidence="2">Uncharacterized protein</fullName>
    </submittedName>
</protein>
<evidence type="ECO:0000256" key="1">
    <source>
        <dbReference type="SAM" id="MobiDB-lite"/>
    </source>
</evidence>
<dbReference type="Proteomes" id="UP000199495">
    <property type="component" value="Unassembled WGS sequence"/>
</dbReference>
<evidence type="ECO:0000313" key="2">
    <source>
        <dbReference type="EMBL" id="SDH22914.1"/>
    </source>
</evidence>